<dbReference type="Proteomes" id="UP000307706">
    <property type="component" value="Unassembled WGS sequence"/>
</dbReference>
<dbReference type="GO" id="GO:0043709">
    <property type="term" value="P:cell adhesion involved in single-species biofilm formation"/>
    <property type="evidence" value="ECO:0007669"/>
    <property type="project" value="TreeGrafter"/>
</dbReference>
<dbReference type="SMART" id="SM00267">
    <property type="entry name" value="GGDEF"/>
    <property type="match status" value="1"/>
</dbReference>
<reference evidence="7 8" key="2">
    <citation type="submission" date="2019-06" db="EMBL/GenBank/DDBJ databases">
        <title>Co-occurence of chitin degradation, pigmentation and bioactivity in marine Pseudoalteromonas.</title>
        <authorList>
            <person name="Sonnenschein E.C."/>
            <person name="Bech P.K."/>
        </authorList>
    </citation>
    <scope>NUCLEOTIDE SEQUENCE [LARGE SCALE GENOMIC DNA]</scope>
    <source>
        <strain evidence="8">S2231</strain>
        <strain evidence="5 7">S2233</strain>
    </source>
</reference>
<dbReference type="AlphaFoldDB" id="A0A5S3XIK4"/>
<feature type="domain" description="GGDEF" evidence="4">
    <location>
        <begin position="179"/>
        <end position="308"/>
    </location>
</feature>
<evidence type="ECO:0000256" key="2">
    <source>
        <dbReference type="ARBA" id="ARBA00012528"/>
    </source>
</evidence>
<evidence type="ECO:0000313" key="7">
    <source>
        <dbReference type="Proteomes" id="UP000305730"/>
    </source>
</evidence>
<name>A0A5S3XIK4_9GAMM</name>
<accession>A0A5S3XIK4</accession>
<gene>
    <name evidence="6" type="ORF">CWB96_22055</name>
    <name evidence="5" type="ORF">CWB97_00685</name>
</gene>
<reference evidence="6" key="3">
    <citation type="submission" date="2019-09" db="EMBL/GenBank/DDBJ databases">
        <title>Co-occurence of chitin degradation, pigmentation and bioactivity in marine Pseudoalteromonas.</title>
        <authorList>
            <person name="Sonnenschein E.C."/>
            <person name="Bech P.K."/>
        </authorList>
    </citation>
    <scope>NUCLEOTIDE SEQUENCE</scope>
    <source>
        <strain evidence="6">S2231</strain>
    </source>
</reference>
<keyword evidence="7" id="KW-1185">Reference proteome</keyword>
<dbReference type="RefSeq" id="WP_138594219.1">
    <property type="nucleotide sequence ID" value="NZ_PNCK01000004.1"/>
</dbReference>
<dbReference type="FunFam" id="3.30.70.270:FF:000001">
    <property type="entry name" value="Diguanylate cyclase domain protein"/>
    <property type="match status" value="1"/>
</dbReference>
<dbReference type="Pfam" id="PF00990">
    <property type="entry name" value="GGDEF"/>
    <property type="match status" value="1"/>
</dbReference>
<dbReference type="EMBL" id="PNCL01000186">
    <property type="protein sequence ID" value="TMP52025.1"/>
    <property type="molecule type" value="Genomic_DNA"/>
</dbReference>
<dbReference type="EC" id="2.7.7.65" evidence="2"/>
<organism evidence="6 8">
    <name type="scientific">Pseudoalteromonas citrea</name>
    <dbReference type="NCBI Taxonomy" id="43655"/>
    <lineage>
        <taxon>Bacteria</taxon>
        <taxon>Pseudomonadati</taxon>
        <taxon>Pseudomonadota</taxon>
        <taxon>Gammaproteobacteria</taxon>
        <taxon>Alteromonadales</taxon>
        <taxon>Pseudoalteromonadaceae</taxon>
        <taxon>Pseudoalteromonas</taxon>
    </lineage>
</organism>
<reference evidence="7 8" key="1">
    <citation type="submission" date="2017-12" db="EMBL/GenBank/DDBJ databases">
        <authorList>
            <person name="Paulsen S."/>
            <person name="Gram L.K."/>
        </authorList>
    </citation>
    <scope>NUCLEOTIDE SEQUENCE [LARGE SCALE GENOMIC DNA]</scope>
    <source>
        <strain evidence="6 8">S2231</strain>
        <strain evidence="5 7">S2233</strain>
    </source>
</reference>
<dbReference type="PANTHER" id="PTHR45138">
    <property type="entry name" value="REGULATORY COMPONENTS OF SENSORY TRANSDUCTION SYSTEM"/>
    <property type="match status" value="1"/>
</dbReference>
<dbReference type="GO" id="GO:1902201">
    <property type="term" value="P:negative regulation of bacterial-type flagellum-dependent cell motility"/>
    <property type="evidence" value="ECO:0007669"/>
    <property type="project" value="TreeGrafter"/>
</dbReference>
<protein>
    <recommendedName>
        <fullName evidence="2">diguanylate cyclase</fullName>
        <ecNumber evidence="2">2.7.7.65</ecNumber>
    </recommendedName>
</protein>
<sequence length="324" mass="36709">MNTVTPCGHELTTRLLDQKSECALDSCFNRVLSTLTQETQACALFFSKHFSQIHTPVVVFNSLDEPLSDDTIDLHLAKLKKLKPSIEVHHYQKMCVFPAKFENNLLGFLVVKATNNALKPFENLIAHLLNVYVKQLSTLHYACIDPLSQLLNRQTFEEKVLSVVARDNHAAMRQGYAERSWYLAMLDIDNFKLVNDTYGHVIGDEVILLVAQLLKNNFRAEDYVFRYGGEEFAVLFPSQNAQTAFEGLDRIRALIAATRFPQVGTVTVSGGFVTLIDIGQTSEAVHQADQALYYSKQHGRNKMTYFNDLDIKPLELNQSDIELF</sequence>
<dbReference type="Gene3D" id="3.30.70.270">
    <property type="match status" value="1"/>
</dbReference>
<dbReference type="GO" id="GO:0005886">
    <property type="term" value="C:plasma membrane"/>
    <property type="evidence" value="ECO:0007669"/>
    <property type="project" value="TreeGrafter"/>
</dbReference>
<evidence type="ECO:0000259" key="4">
    <source>
        <dbReference type="PROSITE" id="PS50887"/>
    </source>
</evidence>
<evidence type="ECO:0000313" key="8">
    <source>
        <dbReference type="Proteomes" id="UP000307706"/>
    </source>
</evidence>
<evidence type="ECO:0000256" key="3">
    <source>
        <dbReference type="ARBA" id="ARBA00034247"/>
    </source>
</evidence>
<dbReference type="InterPro" id="IPR029787">
    <property type="entry name" value="Nucleotide_cyclase"/>
</dbReference>
<dbReference type="PANTHER" id="PTHR45138:SF9">
    <property type="entry name" value="DIGUANYLATE CYCLASE DGCM-RELATED"/>
    <property type="match status" value="1"/>
</dbReference>
<dbReference type="GO" id="GO:0052621">
    <property type="term" value="F:diguanylate cyclase activity"/>
    <property type="evidence" value="ECO:0007669"/>
    <property type="project" value="UniProtKB-EC"/>
</dbReference>
<dbReference type="OrthoDB" id="9803824at2"/>
<evidence type="ECO:0000313" key="5">
    <source>
        <dbReference type="EMBL" id="TMP47187.1"/>
    </source>
</evidence>
<dbReference type="InterPro" id="IPR000160">
    <property type="entry name" value="GGDEF_dom"/>
</dbReference>
<proteinExistence type="predicted"/>
<dbReference type="NCBIfam" id="TIGR00254">
    <property type="entry name" value="GGDEF"/>
    <property type="match status" value="1"/>
</dbReference>
<evidence type="ECO:0000313" key="6">
    <source>
        <dbReference type="EMBL" id="TMP52025.1"/>
    </source>
</evidence>
<dbReference type="CDD" id="cd01949">
    <property type="entry name" value="GGDEF"/>
    <property type="match status" value="1"/>
</dbReference>
<dbReference type="PROSITE" id="PS50887">
    <property type="entry name" value="GGDEF"/>
    <property type="match status" value="1"/>
</dbReference>
<dbReference type="Proteomes" id="UP000305730">
    <property type="component" value="Unassembled WGS sequence"/>
</dbReference>
<dbReference type="SUPFAM" id="SSF55073">
    <property type="entry name" value="Nucleotide cyclase"/>
    <property type="match status" value="1"/>
</dbReference>
<dbReference type="InterPro" id="IPR043128">
    <property type="entry name" value="Rev_trsase/Diguanyl_cyclase"/>
</dbReference>
<comment type="catalytic activity">
    <reaction evidence="3">
        <text>2 GTP = 3',3'-c-di-GMP + 2 diphosphate</text>
        <dbReference type="Rhea" id="RHEA:24898"/>
        <dbReference type="ChEBI" id="CHEBI:33019"/>
        <dbReference type="ChEBI" id="CHEBI:37565"/>
        <dbReference type="ChEBI" id="CHEBI:58805"/>
        <dbReference type="EC" id="2.7.7.65"/>
    </reaction>
</comment>
<evidence type="ECO:0000256" key="1">
    <source>
        <dbReference type="ARBA" id="ARBA00001946"/>
    </source>
</evidence>
<dbReference type="InterPro" id="IPR050469">
    <property type="entry name" value="Diguanylate_Cyclase"/>
</dbReference>
<dbReference type="EMBL" id="PNCK01000004">
    <property type="protein sequence ID" value="TMP47187.1"/>
    <property type="molecule type" value="Genomic_DNA"/>
</dbReference>
<comment type="cofactor">
    <cofactor evidence="1">
        <name>Mg(2+)</name>
        <dbReference type="ChEBI" id="CHEBI:18420"/>
    </cofactor>
</comment>
<comment type="caution">
    <text evidence="6">The sequence shown here is derived from an EMBL/GenBank/DDBJ whole genome shotgun (WGS) entry which is preliminary data.</text>
</comment>